<organism evidence="5 6">
    <name type="scientific">Rothia aeria</name>
    <dbReference type="NCBI Taxonomy" id="172042"/>
    <lineage>
        <taxon>Bacteria</taxon>
        <taxon>Bacillati</taxon>
        <taxon>Actinomycetota</taxon>
        <taxon>Actinomycetes</taxon>
        <taxon>Micrococcales</taxon>
        <taxon>Micrococcaceae</taxon>
        <taxon>Rothia</taxon>
    </lineage>
</organism>
<reference evidence="5 6" key="1">
    <citation type="submission" date="2018-12" db="EMBL/GenBank/DDBJ databases">
        <authorList>
            <consortium name="Pathogen Informatics"/>
        </authorList>
    </citation>
    <scope>NUCLEOTIDE SEQUENCE [LARGE SCALE GENOMIC DNA]</scope>
    <source>
        <strain evidence="5 6">NCTC10207</strain>
    </source>
</reference>
<feature type="transmembrane region" description="Helical" evidence="3">
    <location>
        <begin position="277"/>
        <end position="295"/>
    </location>
</feature>
<protein>
    <submittedName>
        <fullName evidence="5">Inner membrane transporter rhtA</fullName>
    </submittedName>
</protein>
<accession>A0A7Z9A500</accession>
<name>A0A7Z9A500_9MICC</name>
<evidence type="ECO:0000256" key="1">
    <source>
        <dbReference type="ARBA" id="ARBA00007362"/>
    </source>
</evidence>
<dbReference type="InterPro" id="IPR000620">
    <property type="entry name" value="EamA_dom"/>
</dbReference>
<dbReference type="EMBL" id="LR134479">
    <property type="protein sequence ID" value="VEI24579.1"/>
    <property type="molecule type" value="Genomic_DNA"/>
</dbReference>
<feature type="region of interest" description="Disordered" evidence="2">
    <location>
        <begin position="339"/>
        <end position="365"/>
    </location>
</feature>
<feature type="transmembrane region" description="Helical" evidence="3">
    <location>
        <begin position="154"/>
        <end position="175"/>
    </location>
</feature>
<feature type="transmembrane region" description="Helical" evidence="3">
    <location>
        <begin position="219"/>
        <end position="239"/>
    </location>
</feature>
<feature type="transmembrane region" description="Helical" evidence="3">
    <location>
        <begin position="251"/>
        <end position="271"/>
    </location>
</feature>
<evidence type="ECO:0000313" key="5">
    <source>
        <dbReference type="EMBL" id="VEI24579.1"/>
    </source>
</evidence>
<evidence type="ECO:0000259" key="4">
    <source>
        <dbReference type="Pfam" id="PF00892"/>
    </source>
</evidence>
<dbReference type="Proteomes" id="UP000282386">
    <property type="component" value="Chromosome"/>
</dbReference>
<feature type="transmembrane region" description="Helical" evidence="3">
    <location>
        <begin position="46"/>
        <end position="67"/>
    </location>
</feature>
<dbReference type="RefSeq" id="WP_126500636.1">
    <property type="nucleotide sequence ID" value="NZ_LR134479.1"/>
</dbReference>
<sequence>MSAPASASAPARSPLATQGLGMAYAIGAIISMQFGSALAKTMMGDLGAWGVVTLRLITSSLLLYVFFRPQVRQWTRPQWIAVAVLGVALFGANAFFYVAIQQVPLAIAVAIEFMGPLVLATVLSRRKLDLVWVALSFTGMAVLTADSQANPEDFALAGVFFAVLTAISRAAYILATEKVGASIPGMGGMVMGNIVSTLLVLPFPFFITGNHLEKAITDPALLGLGFVMGLLASALPALGEVSALRMLPSNVYSVVLSLEPAFAAIVGIFMLAENTGLIRWAAIALLISASIGITLSHARAERAALAAGKRESIEPYLPGAVDNIGAGIAQMTGAIELPTPEQVAADKDRRQGAAGKTHSRTGEEG</sequence>
<gene>
    <name evidence="5" type="primary">rhtA_1</name>
    <name evidence="5" type="ORF">NCTC10207_02152</name>
</gene>
<dbReference type="AlphaFoldDB" id="A0A7Z9A500"/>
<evidence type="ECO:0000256" key="3">
    <source>
        <dbReference type="SAM" id="Phobius"/>
    </source>
</evidence>
<dbReference type="SUPFAM" id="SSF103481">
    <property type="entry name" value="Multidrug resistance efflux transporter EmrE"/>
    <property type="match status" value="2"/>
</dbReference>
<dbReference type="PANTHER" id="PTHR22911:SF37">
    <property type="entry name" value="THREONINE_HOMOSERINE EXPORTER RHTA"/>
    <property type="match status" value="1"/>
</dbReference>
<dbReference type="InterPro" id="IPR037185">
    <property type="entry name" value="EmrE-like"/>
</dbReference>
<feature type="transmembrane region" description="Helical" evidence="3">
    <location>
        <begin position="130"/>
        <end position="148"/>
    </location>
</feature>
<comment type="similarity">
    <text evidence="1">Belongs to the EamA transporter family.</text>
</comment>
<evidence type="ECO:0000256" key="2">
    <source>
        <dbReference type="SAM" id="MobiDB-lite"/>
    </source>
</evidence>
<feature type="transmembrane region" description="Helical" evidence="3">
    <location>
        <begin position="187"/>
        <end position="207"/>
    </location>
</feature>
<keyword evidence="3" id="KW-0472">Membrane</keyword>
<dbReference type="GO" id="GO:0015565">
    <property type="term" value="F:threonine efflux transmembrane transporter activity"/>
    <property type="evidence" value="ECO:0007669"/>
    <property type="project" value="TreeGrafter"/>
</dbReference>
<proteinExistence type="inferred from homology"/>
<feature type="domain" description="EamA" evidence="4">
    <location>
        <begin position="157"/>
        <end position="294"/>
    </location>
</feature>
<keyword evidence="3" id="KW-0812">Transmembrane</keyword>
<keyword evidence="3" id="KW-1133">Transmembrane helix</keyword>
<dbReference type="Pfam" id="PF00892">
    <property type="entry name" value="EamA"/>
    <property type="match status" value="1"/>
</dbReference>
<dbReference type="GO" id="GO:0005886">
    <property type="term" value="C:plasma membrane"/>
    <property type="evidence" value="ECO:0007669"/>
    <property type="project" value="TreeGrafter"/>
</dbReference>
<dbReference type="PANTHER" id="PTHR22911">
    <property type="entry name" value="ACYL-MALONYL CONDENSING ENZYME-RELATED"/>
    <property type="match status" value="1"/>
</dbReference>
<feature type="transmembrane region" description="Helical" evidence="3">
    <location>
        <begin position="79"/>
        <end position="99"/>
    </location>
</feature>
<feature type="transmembrane region" description="Helical" evidence="3">
    <location>
        <begin position="105"/>
        <end position="123"/>
    </location>
</feature>
<feature type="transmembrane region" description="Helical" evidence="3">
    <location>
        <begin position="21"/>
        <end position="40"/>
    </location>
</feature>
<evidence type="ECO:0000313" key="6">
    <source>
        <dbReference type="Proteomes" id="UP000282386"/>
    </source>
</evidence>